<evidence type="ECO:0000313" key="11">
    <source>
        <dbReference type="Ensembl" id="ENSSBOP00000032422.1"/>
    </source>
</evidence>
<accession>A0A2K6UKN6</accession>
<dbReference type="Pfam" id="PF18567">
    <property type="entry name" value="TIR_3"/>
    <property type="match status" value="1"/>
</dbReference>
<evidence type="ECO:0000259" key="9">
    <source>
        <dbReference type="PROSITE" id="PS50104"/>
    </source>
</evidence>
<keyword evidence="3" id="KW-0075">B-cell activation</keyword>
<comment type="function">
    <text evidence="5">Involved in B-cell receptor (BCR)-induced Ca(2+) mobilization from intracellular stores. Promotes Lyn-mediated phosphorylation of IP3 receptors 1 and 2.</text>
</comment>
<comment type="subunit">
    <text evidence="6">Interacts with LYN, ITPR1 and ITPR2.</text>
</comment>
<keyword evidence="4" id="KW-0040">ANK repeat</keyword>
<dbReference type="Ensembl" id="ENSSBOT00000049323.1">
    <property type="protein sequence ID" value="ENSSBOP00000032422.1"/>
    <property type="gene ID" value="ENSSBOG00000032377.1"/>
</dbReference>
<feature type="region of interest" description="Disordered" evidence="8">
    <location>
        <begin position="540"/>
        <end position="578"/>
    </location>
</feature>
<evidence type="ECO:0000256" key="4">
    <source>
        <dbReference type="ARBA" id="ARBA00023043"/>
    </source>
</evidence>
<dbReference type="GO" id="GO:0043410">
    <property type="term" value="P:positive regulation of MAPK cascade"/>
    <property type="evidence" value="ECO:0007669"/>
    <property type="project" value="Ensembl"/>
</dbReference>
<dbReference type="PANTHER" id="PTHR16267">
    <property type="entry name" value="BANK1/PIK3AP1 FAMILY MEMBER"/>
    <property type="match status" value="1"/>
</dbReference>
<dbReference type="GO" id="GO:0042113">
    <property type="term" value="P:B cell activation"/>
    <property type="evidence" value="ECO:0007669"/>
    <property type="project" value="UniProtKB-KW"/>
</dbReference>
<dbReference type="InterPro" id="IPR017893">
    <property type="entry name" value="DBB_domain"/>
</dbReference>
<dbReference type="InterPro" id="IPR000157">
    <property type="entry name" value="TIR_dom"/>
</dbReference>
<dbReference type="InterPro" id="IPR041340">
    <property type="entry name" value="PIK3AP1_TIR"/>
</dbReference>
<feature type="compositionally biased region" description="Pro residues" evidence="8">
    <location>
        <begin position="612"/>
        <end position="622"/>
    </location>
</feature>
<dbReference type="GeneTree" id="ENSGT00390000008787"/>
<evidence type="ECO:0000256" key="8">
    <source>
        <dbReference type="SAM" id="MobiDB-lite"/>
    </source>
</evidence>
<gene>
    <name evidence="11" type="primary">BANK1</name>
</gene>
<dbReference type="GO" id="GO:0051898">
    <property type="term" value="P:negative regulation of phosphatidylinositol 3-kinase/protein kinase B signal transduction"/>
    <property type="evidence" value="ECO:0007669"/>
    <property type="project" value="Ensembl"/>
</dbReference>
<dbReference type="GO" id="GO:0050869">
    <property type="term" value="P:negative regulation of B cell activation"/>
    <property type="evidence" value="ECO:0007669"/>
    <property type="project" value="Ensembl"/>
</dbReference>
<feature type="region of interest" description="Disordered" evidence="8">
    <location>
        <begin position="1"/>
        <end position="22"/>
    </location>
</feature>
<dbReference type="Proteomes" id="UP000233220">
    <property type="component" value="Unplaced"/>
</dbReference>
<feature type="compositionally biased region" description="Basic and acidic residues" evidence="8">
    <location>
        <begin position="452"/>
        <end position="473"/>
    </location>
</feature>
<dbReference type="Gene3D" id="3.40.50.10140">
    <property type="entry name" value="Toll/interleukin-1 receptor homology (TIR) domain"/>
    <property type="match status" value="1"/>
</dbReference>
<dbReference type="PROSITE" id="PS51376">
    <property type="entry name" value="DBB"/>
    <property type="match status" value="1"/>
</dbReference>
<dbReference type="GO" id="GO:0000165">
    <property type="term" value="P:MAPK cascade"/>
    <property type="evidence" value="ECO:0007669"/>
    <property type="project" value="Ensembl"/>
</dbReference>
<dbReference type="PANTHER" id="PTHR16267:SF13">
    <property type="entry name" value="B-CELL SCAFFOLD PROTEIN WITH ANKYRIN REPEATS"/>
    <property type="match status" value="1"/>
</dbReference>
<reference evidence="11" key="2">
    <citation type="submission" date="2025-09" db="UniProtKB">
        <authorList>
            <consortium name="Ensembl"/>
        </authorList>
    </citation>
    <scope>IDENTIFICATION</scope>
</reference>
<evidence type="ECO:0000256" key="2">
    <source>
        <dbReference type="ARBA" id="ARBA00022737"/>
    </source>
</evidence>
<name>A0A2K6UKN6_SAIBB</name>
<sequence length="785" mass="89322">MLPAAPGRGLESPAQAPCGPAPPGSAKDIIMIYEEDAEEWALYLTEVFLHVVKREAVLLYRLENFSFRHLELLNLTSYKCKLLILSNSLLKDLTPKKCQFLEKVLHSPGSVVTLLCGVKSSDQLYELLNISQSRWEISTEQEPEDYISVIQSIIFEDSEEDYLEVNIPTDLQVKHSGEISERKEIEELSEASRNTMPLAVVLPTEIPCENPGEIFIILRDEVIGDTVEVEFTSNNKHIRTRPALWDKKVWCMKALEFPAGSVNVNVYCDGIIKATTKIKYYPTAKAKDCLFRMEDSGESLYQNDIEALDDVLTSIFKHEIPYYEFQSLQTEIYSQKKYTHFKELPTLLHCAAKFGLKNLAIHLLQCSGATWASKMKNMEGSDPAHIAERHGHKELKEIFEDFSIQESDRHTEQENDYEEDIASFSTYIPSTQNPAFHHDSTKTYRQSADGAEANKMEGEGKENASGTEAKHSLGEVGSESSEDQYDDLYVFIPDADPENNSQEPLTSSRPPLPPPRPVPTAFQLERPHFTLPGTMVEGQMERGQNWGDPGVRQETGDELKGEKEKKEDEKDQEGEEDPYTFAEIDDNEYDMILANLSIKKKSGSRSFIINRPPAPTPRPTNIPPKEETTPYIAQVFQQKTARRQSDDDKFRGLPKKQDRARMESPAYSTLRGCLTAGQEELILLQEKVKNGKMSVDEALEKFKHWQMGKSGLEMIQQEKLRQLRDSIIGKRPEEENVYNKLTIVHHPSGKETAHNENTFYNIPFSNKLPARPQVEKFSFCCRKDH</sequence>
<dbReference type="GO" id="GO:0005102">
    <property type="term" value="F:signaling receptor binding"/>
    <property type="evidence" value="ECO:0007669"/>
    <property type="project" value="Ensembl"/>
</dbReference>
<dbReference type="FunFam" id="3.40.50.10140:FF:000017">
    <property type="entry name" value="B cell scaffold protein with ankyrin repeats 1"/>
    <property type="match status" value="1"/>
</dbReference>
<feature type="compositionally biased region" description="Basic and acidic residues" evidence="8">
    <location>
        <begin position="554"/>
        <end position="569"/>
    </location>
</feature>
<evidence type="ECO:0000313" key="12">
    <source>
        <dbReference type="Proteomes" id="UP000233220"/>
    </source>
</evidence>
<dbReference type="SMART" id="SM01282">
    <property type="entry name" value="DBB"/>
    <property type="match status" value="1"/>
</dbReference>
<feature type="region of interest" description="Disordered" evidence="8">
    <location>
        <begin position="429"/>
        <end position="521"/>
    </location>
</feature>
<dbReference type="AlphaFoldDB" id="A0A2K6UKN6"/>
<evidence type="ECO:0000256" key="6">
    <source>
        <dbReference type="ARBA" id="ARBA00065779"/>
    </source>
</evidence>
<feature type="domain" description="DBB" evidence="10">
    <location>
        <begin position="201"/>
        <end position="328"/>
    </location>
</feature>
<dbReference type="GO" id="GO:1990782">
    <property type="term" value="F:protein tyrosine kinase binding"/>
    <property type="evidence" value="ECO:0007669"/>
    <property type="project" value="Ensembl"/>
</dbReference>
<dbReference type="GO" id="GO:0009617">
    <property type="term" value="P:response to bacterium"/>
    <property type="evidence" value="ECO:0007669"/>
    <property type="project" value="Ensembl"/>
</dbReference>
<dbReference type="GO" id="GO:0048471">
    <property type="term" value="C:perinuclear region of cytoplasm"/>
    <property type="evidence" value="ECO:0007669"/>
    <property type="project" value="Ensembl"/>
</dbReference>
<dbReference type="GO" id="GO:0032715">
    <property type="term" value="P:negative regulation of interleukin-6 production"/>
    <property type="evidence" value="ECO:0007669"/>
    <property type="project" value="Ensembl"/>
</dbReference>
<evidence type="ECO:0000256" key="7">
    <source>
        <dbReference type="ARBA" id="ARBA00069696"/>
    </source>
</evidence>
<dbReference type="PROSITE" id="PS50104">
    <property type="entry name" value="TIR"/>
    <property type="match status" value="1"/>
</dbReference>
<dbReference type="STRING" id="39432.ENSSBOP00000032422"/>
<evidence type="ECO:0000259" key="10">
    <source>
        <dbReference type="PROSITE" id="PS51376"/>
    </source>
</evidence>
<evidence type="ECO:0000256" key="3">
    <source>
        <dbReference type="ARBA" id="ARBA00022936"/>
    </source>
</evidence>
<protein>
    <recommendedName>
        <fullName evidence="7">B-cell scaffold protein with ankyrin repeats</fullName>
    </recommendedName>
</protein>
<dbReference type="InterPro" id="IPR052446">
    <property type="entry name" value="B-cell_PI3K-Signaling_Adptrs"/>
</dbReference>
<proteinExistence type="predicted"/>
<keyword evidence="1" id="KW-0597">Phosphoprotein</keyword>
<feature type="region of interest" description="Disordered" evidence="8">
    <location>
        <begin position="639"/>
        <end position="664"/>
    </location>
</feature>
<dbReference type="GO" id="GO:0035591">
    <property type="term" value="F:signaling adaptor activity"/>
    <property type="evidence" value="ECO:0007669"/>
    <property type="project" value="Ensembl"/>
</dbReference>
<dbReference type="GO" id="GO:0043491">
    <property type="term" value="P:phosphatidylinositol 3-kinase/protein kinase B signal transduction"/>
    <property type="evidence" value="ECO:0007669"/>
    <property type="project" value="Ensembl"/>
</dbReference>
<feature type="region of interest" description="Disordered" evidence="8">
    <location>
        <begin position="607"/>
        <end position="626"/>
    </location>
</feature>
<feature type="domain" description="TIR" evidence="9">
    <location>
        <begin position="25"/>
        <end position="153"/>
    </location>
</feature>
<dbReference type="GO" id="GO:0045947">
    <property type="term" value="P:negative regulation of translational initiation"/>
    <property type="evidence" value="ECO:0007669"/>
    <property type="project" value="Ensembl"/>
</dbReference>
<evidence type="ECO:0000256" key="1">
    <source>
        <dbReference type="ARBA" id="ARBA00022553"/>
    </source>
</evidence>
<feature type="compositionally biased region" description="Basic and acidic residues" evidence="8">
    <location>
        <begin position="643"/>
        <end position="662"/>
    </location>
</feature>
<dbReference type="Pfam" id="PF14545">
    <property type="entry name" value="DBB"/>
    <property type="match status" value="1"/>
</dbReference>
<dbReference type="GO" id="GO:0043274">
    <property type="term" value="F:phospholipase binding"/>
    <property type="evidence" value="ECO:0007669"/>
    <property type="project" value="Ensembl"/>
</dbReference>
<reference evidence="11" key="1">
    <citation type="submission" date="2025-08" db="UniProtKB">
        <authorList>
            <consortium name="Ensembl"/>
        </authorList>
    </citation>
    <scope>IDENTIFICATION</scope>
</reference>
<dbReference type="InterPro" id="IPR035897">
    <property type="entry name" value="Toll_tir_struct_dom_sf"/>
</dbReference>
<keyword evidence="2" id="KW-0677">Repeat</keyword>
<organism evidence="11 12">
    <name type="scientific">Saimiri boliviensis boliviensis</name>
    <name type="common">Bolivian squirrel monkey</name>
    <dbReference type="NCBI Taxonomy" id="39432"/>
    <lineage>
        <taxon>Eukaryota</taxon>
        <taxon>Metazoa</taxon>
        <taxon>Chordata</taxon>
        <taxon>Craniata</taxon>
        <taxon>Vertebrata</taxon>
        <taxon>Euteleostomi</taxon>
        <taxon>Mammalia</taxon>
        <taxon>Eutheria</taxon>
        <taxon>Euarchontoglires</taxon>
        <taxon>Primates</taxon>
        <taxon>Haplorrhini</taxon>
        <taxon>Platyrrhini</taxon>
        <taxon>Cebidae</taxon>
        <taxon>Saimiriinae</taxon>
        <taxon>Saimiri</taxon>
    </lineage>
</organism>
<keyword evidence="12" id="KW-1185">Reference proteome</keyword>
<dbReference type="GO" id="GO:0002020">
    <property type="term" value="F:protease binding"/>
    <property type="evidence" value="ECO:0007669"/>
    <property type="project" value="Ensembl"/>
</dbReference>
<evidence type="ECO:0000256" key="5">
    <source>
        <dbReference type="ARBA" id="ARBA00054773"/>
    </source>
</evidence>